<feature type="domain" description="SIS" evidence="2">
    <location>
        <begin position="289"/>
        <end position="468"/>
    </location>
</feature>
<protein>
    <recommendedName>
        <fullName evidence="2">SIS domain-containing protein</fullName>
    </recommendedName>
</protein>
<evidence type="ECO:0000256" key="1">
    <source>
        <dbReference type="ARBA" id="ARBA00023277"/>
    </source>
</evidence>
<dbReference type="InterPro" id="IPR001347">
    <property type="entry name" value="SIS_dom"/>
</dbReference>
<sequence length="582" mass="64029">MLPYTEAANPITADIDISNPKEIVKKLEECDKEMFSPKGLDKEKTLFSEDILRAMVKVAEVAKKLIFQSDSGKSLIIMSGCGTSGRIAFMMARTFNRFLKLTEKKFAYTIAGGDQALFTSQEAPEDDRETGKNDLIKACEGRSQILYIGITCGLSAPYVAGQLNHCMENPEKFTPVLLGFNPVRLARDLPIYGWQKTFLKVAQELELLSEDDKAFLINPVVMGEAVTGSSRMKGGSMTKIILETIFLLSTAASDFSISECKKILKLYEETCKLFYESASNAVSSWMSWTAHSFNADGHLYYVGSNGAGVLGIIDATECPPTYGATLDDVRGFICGGYPEYENNEGDLGQLGENYRINSDDLAELLGRGPDAVKHDTLIIVAVGLTDPVLKELQENKKLGSSIKNVAGKDVAEKMKVGVVLLLEKDAQLPELPSFLSEIFVIRLPISDEVTPNTACSFLTSTGAERLKKSLFECCAKWFYNGTSTGAHVRKGKVYKNFMVDLKVSNQKLFHRSIGIIKRFSPGISEDEARNFLLRSIYEVDDVDMTLSSSSILTHIMAAAPKDKVCPWETFSVPFSITSLGSL</sequence>
<dbReference type="PANTHER" id="PTHR10088">
    <property type="entry name" value="GLUCOKINASE REGULATORY PROTEIN"/>
    <property type="match status" value="1"/>
</dbReference>
<keyword evidence="4" id="KW-1185">Reference proteome</keyword>
<dbReference type="InterPro" id="IPR046348">
    <property type="entry name" value="SIS_dom_sf"/>
</dbReference>
<dbReference type="PROSITE" id="PS51464">
    <property type="entry name" value="SIS"/>
    <property type="match status" value="1"/>
</dbReference>
<evidence type="ECO:0000313" key="3">
    <source>
        <dbReference type="EMBL" id="CAK8691362.1"/>
    </source>
</evidence>
<dbReference type="PANTHER" id="PTHR10088:SF4">
    <property type="entry name" value="GLUCOKINASE REGULATORY PROTEIN"/>
    <property type="match status" value="1"/>
</dbReference>
<dbReference type="InterPro" id="IPR054017">
    <property type="entry name" value="GKRP_SIS_2"/>
</dbReference>
<accession>A0ABP0GIL3</accession>
<dbReference type="Pfam" id="PF22198">
    <property type="entry name" value="GKRP_SIS_2"/>
    <property type="match status" value="1"/>
</dbReference>
<reference evidence="3 4" key="1">
    <citation type="submission" date="2024-02" db="EMBL/GenBank/DDBJ databases">
        <authorList>
            <person name="Daric V."/>
            <person name="Darras S."/>
        </authorList>
    </citation>
    <scope>NUCLEOTIDE SEQUENCE [LARGE SCALE GENOMIC DNA]</scope>
</reference>
<dbReference type="EMBL" id="CAWYQH010000119">
    <property type="protein sequence ID" value="CAK8691362.1"/>
    <property type="molecule type" value="Genomic_DNA"/>
</dbReference>
<dbReference type="Gene3D" id="3.40.50.12620">
    <property type="match status" value="1"/>
</dbReference>
<dbReference type="Proteomes" id="UP001642483">
    <property type="component" value="Unassembled WGS sequence"/>
</dbReference>
<dbReference type="SUPFAM" id="SSF53697">
    <property type="entry name" value="SIS domain"/>
    <property type="match status" value="1"/>
</dbReference>
<keyword evidence="1" id="KW-0119">Carbohydrate metabolism</keyword>
<evidence type="ECO:0000313" key="4">
    <source>
        <dbReference type="Proteomes" id="UP001642483"/>
    </source>
</evidence>
<comment type="caution">
    <text evidence="3">The sequence shown here is derived from an EMBL/GenBank/DDBJ whole genome shotgun (WGS) entry which is preliminary data.</text>
</comment>
<evidence type="ECO:0000259" key="2">
    <source>
        <dbReference type="PROSITE" id="PS51464"/>
    </source>
</evidence>
<dbReference type="Gene3D" id="1.10.8.1080">
    <property type="match status" value="1"/>
</dbReference>
<dbReference type="Gene3D" id="3.40.50.10490">
    <property type="entry name" value="Glucose-6-phosphate isomerase like protein, domain 1"/>
    <property type="match status" value="2"/>
</dbReference>
<gene>
    <name evidence="3" type="ORF">CVLEPA_LOCUS23925</name>
</gene>
<dbReference type="InterPro" id="IPR040190">
    <property type="entry name" value="MURQ/GCKR"/>
</dbReference>
<organism evidence="3 4">
    <name type="scientific">Clavelina lepadiformis</name>
    <name type="common">Light-bulb sea squirt</name>
    <name type="synonym">Ascidia lepadiformis</name>
    <dbReference type="NCBI Taxonomy" id="159417"/>
    <lineage>
        <taxon>Eukaryota</taxon>
        <taxon>Metazoa</taxon>
        <taxon>Chordata</taxon>
        <taxon>Tunicata</taxon>
        <taxon>Ascidiacea</taxon>
        <taxon>Aplousobranchia</taxon>
        <taxon>Clavelinidae</taxon>
        <taxon>Clavelina</taxon>
    </lineage>
</organism>
<proteinExistence type="predicted"/>
<name>A0ABP0GIL3_CLALP</name>
<dbReference type="Pfam" id="PF20741">
    <property type="entry name" value="GKRP-like_C"/>
    <property type="match status" value="1"/>
</dbReference>
<dbReference type="Pfam" id="PF22645">
    <property type="entry name" value="GKRP_SIS_N"/>
    <property type="match status" value="1"/>
</dbReference>